<evidence type="ECO:0000259" key="2">
    <source>
        <dbReference type="PROSITE" id="PS50821"/>
    </source>
</evidence>
<dbReference type="STRING" id="135651.G0P2U7"/>
<dbReference type="AlphaFoldDB" id="G0P2U7"/>
<dbReference type="CDD" id="cd02826">
    <property type="entry name" value="Piwi-like"/>
    <property type="match status" value="1"/>
</dbReference>
<keyword evidence="4" id="KW-1185">Reference proteome</keyword>
<dbReference type="PANTHER" id="PTHR22891">
    <property type="entry name" value="EUKARYOTIC TRANSLATION INITIATION FACTOR 2C"/>
    <property type="match status" value="1"/>
</dbReference>
<dbReference type="SUPFAM" id="SSF53098">
    <property type="entry name" value="Ribonuclease H-like"/>
    <property type="match status" value="2"/>
</dbReference>
<dbReference type="InterPro" id="IPR012337">
    <property type="entry name" value="RNaseH-like_sf"/>
</dbReference>
<sequence>MEQQMKNLSLCENAGQADAKAPKLGFKPLAAKMPRNTTKGTKVQVETNIRKLTIAKNQPIYKYSVQVSYVYLNKDGAETTIEMSKSAKKGLQHEADKNRCQKMYQLAAQKNAALQSGGPYFYDRQASLYTLTQLKTQKICFTESQGISRRPNFVRAEFKLEKVDQSFQSTSNDIAKTVNSCPALADKTALEALNIIVSGPAFENQNVVTIGKCVHYLIDTTGVDIPSKEYAEGGLYSGIGASKSVKTLEGTDKKEPSLYMTTEMKTTLFHPDNWPLVGIFQTYKDFHFKLEANSFAGRRLEKAFVGLEVVLDYGQNKGLGEDGSIMKIRGFGPSAKTNHFQIDGVDTTVFAYFQKKYGITLKYPDLFTIEAKGKTGKIHLPAELLILCPSQVVTNDQMINNEQADMIRLSAAKPHLRKSITDTVARKVGLASNNIYGFIKVEDPVKVEGIVLNKPKIVFADNKVANLADLRARIPTDFAKAGKYAIAKELTNWELVFMQREDIKGLAENLMDEMRANGMRTSNPTVTYIVNGDLEAVFRKAKAANRQLIFFVIKSRYNLHQQIKALEQKYDVLTQEIRAETAEKVFRQPQTKLNIVNKTNMKLGGLNYQILSESFNKPGRLIVGFETSQRTGGNPDGSIVNLEPGTVIDHTIVSPVFNEFFLAGAVSRQGTTKTAKFTLVYQSNAGEPMWNLEQLTNDLCYDHQIVFHPVSLPVPLYIAGRYSQRGAMVLAANQGPKFTGGVVDLEKTNKEMGYGGKKLFETRFNA</sequence>
<dbReference type="Gene3D" id="3.30.420.10">
    <property type="entry name" value="Ribonuclease H-like superfamily/Ribonuclease H"/>
    <property type="match status" value="1"/>
</dbReference>
<dbReference type="InterPro" id="IPR036397">
    <property type="entry name" value="RNaseH_sf"/>
</dbReference>
<dbReference type="Pfam" id="PF02171">
    <property type="entry name" value="Piwi"/>
    <property type="match status" value="2"/>
</dbReference>
<dbReference type="Gene3D" id="2.170.260.10">
    <property type="entry name" value="paz domain"/>
    <property type="match status" value="1"/>
</dbReference>
<evidence type="ECO:0000256" key="1">
    <source>
        <dbReference type="SAM" id="Coils"/>
    </source>
</evidence>
<feature type="domain" description="PAZ" evidence="2">
    <location>
        <begin position="282"/>
        <end position="389"/>
    </location>
</feature>
<dbReference type="Proteomes" id="UP000008068">
    <property type="component" value="Unassembled WGS sequence"/>
</dbReference>
<dbReference type="EMBL" id="GL380031">
    <property type="protein sequence ID" value="EGT43397.1"/>
    <property type="molecule type" value="Genomic_DNA"/>
</dbReference>
<dbReference type="InParanoid" id="G0P2U7"/>
<dbReference type="InterPro" id="IPR003100">
    <property type="entry name" value="PAZ_dom"/>
</dbReference>
<dbReference type="PROSITE" id="PS50821">
    <property type="entry name" value="PAZ"/>
    <property type="match status" value="1"/>
</dbReference>
<dbReference type="InterPro" id="IPR057272">
    <property type="entry name" value="Piwi_nem"/>
</dbReference>
<dbReference type="Gene3D" id="3.40.50.2300">
    <property type="match status" value="1"/>
</dbReference>
<keyword evidence="1" id="KW-0175">Coiled coil</keyword>
<dbReference type="HOGENOM" id="CLU_017520_0_0_1"/>
<dbReference type="InterPro" id="IPR036085">
    <property type="entry name" value="PAZ_dom_sf"/>
</dbReference>
<evidence type="ECO:0000313" key="4">
    <source>
        <dbReference type="Proteomes" id="UP000008068"/>
    </source>
</evidence>
<dbReference type="OrthoDB" id="9981668at2759"/>
<feature type="coiled-coil region" evidence="1">
    <location>
        <begin position="556"/>
        <end position="583"/>
    </location>
</feature>
<dbReference type="InterPro" id="IPR003165">
    <property type="entry name" value="Piwi"/>
</dbReference>
<dbReference type="SMART" id="SM00950">
    <property type="entry name" value="Piwi"/>
    <property type="match status" value="1"/>
</dbReference>
<dbReference type="SUPFAM" id="SSF101690">
    <property type="entry name" value="PAZ domain"/>
    <property type="match status" value="1"/>
</dbReference>
<proteinExistence type="predicted"/>
<reference evidence="4" key="1">
    <citation type="submission" date="2011-07" db="EMBL/GenBank/DDBJ databases">
        <authorList>
            <consortium name="Caenorhabditis brenneri Sequencing and Analysis Consortium"/>
            <person name="Wilson R.K."/>
        </authorList>
    </citation>
    <scope>NUCLEOTIDE SEQUENCE [LARGE SCALE GENOMIC DNA]</scope>
    <source>
        <strain evidence="4">PB2801</strain>
    </source>
</reference>
<name>G0P2U7_CAEBE</name>
<dbReference type="CDD" id="cd02846">
    <property type="entry name" value="PAZ_argonaute_like"/>
    <property type="match status" value="1"/>
</dbReference>
<organism evidence="4">
    <name type="scientific">Caenorhabditis brenneri</name>
    <name type="common">Nematode worm</name>
    <dbReference type="NCBI Taxonomy" id="135651"/>
    <lineage>
        <taxon>Eukaryota</taxon>
        <taxon>Metazoa</taxon>
        <taxon>Ecdysozoa</taxon>
        <taxon>Nematoda</taxon>
        <taxon>Chromadorea</taxon>
        <taxon>Rhabditida</taxon>
        <taxon>Rhabditina</taxon>
        <taxon>Rhabditomorpha</taxon>
        <taxon>Rhabditoidea</taxon>
        <taxon>Rhabditidae</taxon>
        <taxon>Peloderinae</taxon>
        <taxon>Caenorhabditis</taxon>
    </lineage>
</organism>
<dbReference type="eggNOG" id="KOG1041">
    <property type="taxonomic scope" value="Eukaryota"/>
</dbReference>
<dbReference type="Pfam" id="PF02170">
    <property type="entry name" value="PAZ"/>
    <property type="match status" value="1"/>
</dbReference>
<protein>
    <recommendedName>
        <fullName evidence="2">PAZ domain-containing protein</fullName>
    </recommendedName>
</protein>
<evidence type="ECO:0000313" key="3">
    <source>
        <dbReference type="EMBL" id="EGT43397.1"/>
    </source>
</evidence>
<accession>G0P2U7</accession>
<dbReference type="GO" id="GO:0003723">
    <property type="term" value="F:RNA binding"/>
    <property type="evidence" value="ECO:0007669"/>
    <property type="project" value="InterPro"/>
</dbReference>
<gene>
    <name evidence="3" type="ORF">CAEBREN_29234</name>
</gene>
<dbReference type="SMART" id="SM00949">
    <property type="entry name" value="PAZ"/>
    <property type="match status" value="1"/>
</dbReference>